<evidence type="ECO:0000313" key="1">
    <source>
        <dbReference type="EMBL" id="GFR20049.1"/>
    </source>
</evidence>
<keyword evidence="2" id="KW-1185">Reference proteome</keyword>
<comment type="caution">
    <text evidence="1">The sequence shown here is derived from an EMBL/GenBank/DDBJ whole genome shotgun (WGS) entry which is preliminary data.</text>
</comment>
<evidence type="ECO:0000313" key="2">
    <source>
        <dbReference type="Proteomes" id="UP000887116"/>
    </source>
</evidence>
<dbReference type="Proteomes" id="UP000887116">
    <property type="component" value="Unassembled WGS sequence"/>
</dbReference>
<name>A0A8X6LU47_TRICU</name>
<dbReference type="EMBL" id="BMAO01018015">
    <property type="protein sequence ID" value="GFR20049.1"/>
    <property type="molecule type" value="Genomic_DNA"/>
</dbReference>
<gene>
    <name evidence="1" type="ORF">TNCT_478541</name>
</gene>
<organism evidence="1 2">
    <name type="scientific">Trichonephila clavata</name>
    <name type="common">Joro spider</name>
    <name type="synonym">Nephila clavata</name>
    <dbReference type="NCBI Taxonomy" id="2740835"/>
    <lineage>
        <taxon>Eukaryota</taxon>
        <taxon>Metazoa</taxon>
        <taxon>Ecdysozoa</taxon>
        <taxon>Arthropoda</taxon>
        <taxon>Chelicerata</taxon>
        <taxon>Arachnida</taxon>
        <taxon>Araneae</taxon>
        <taxon>Araneomorphae</taxon>
        <taxon>Entelegynae</taxon>
        <taxon>Araneoidea</taxon>
        <taxon>Nephilidae</taxon>
        <taxon>Trichonephila</taxon>
    </lineage>
</organism>
<accession>A0A8X6LU47</accession>
<protein>
    <submittedName>
        <fullName evidence="1">Uncharacterized protein</fullName>
    </submittedName>
</protein>
<proteinExistence type="predicted"/>
<dbReference type="AlphaFoldDB" id="A0A8X6LU47"/>
<reference evidence="1" key="1">
    <citation type="submission" date="2020-07" db="EMBL/GenBank/DDBJ databases">
        <title>Multicomponent nature underlies the extraordinary mechanical properties of spider dragline silk.</title>
        <authorList>
            <person name="Kono N."/>
            <person name="Nakamura H."/>
            <person name="Mori M."/>
            <person name="Yoshida Y."/>
            <person name="Ohtoshi R."/>
            <person name="Malay A.D."/>
            <person name="Moran D.A.P."/>
            <person name="Tomita M."/>
            <person name="Numata K."/>
            <person name="Arakawa K."/>
        </authorList>
    </citation>
    <scope>NUCLEOTIDE SEQUENCE</scope>
</reference>
<sequence>MDDWENPREAIKPTLKLVIHCKNMHLVGHEERGAVLKTVRSGVSVTTEQKKQQLLQVNQKIGRKYSISGKDLYHPPEKLIYDKTS</sequence>